<protein>
    <recommendedName>
        <fullName evidence="3">N-acetyltransferase domain-containing protein</fullName>
    </recommendedName>
</protein>
<proteinExistence type="predicted"/>
<organism evidence="1 2">
    <name type="scientific">Halomarina ordinaria</name>
    <dbReference type="NCBI Taxonomy" id="3033939"/>
    <lineage>
        <taxon>Archaea</taxon>
        <taxon>Methanobacteriati</taxon>
        <taxon>Methanobacteriota</taxon>
        <taxon>Stenosarchaea group</taxon>
        <taxon>Halobacteria</taxon>
        <taxon>Halobacteriales</taxon>
        <taxon>Natronomonadaceae</taxon>
        <taxon>Halomarina</taxon>
    </lineage>
</organism>
<evidence type="ECO:0000313" key="2">
    <source>
        <dbReference type="Proteomes" id="UP001596406"/>
    </source>
</evidence>
<name>A0ABD5U9P7_9EURY</name>
<evidence type="ECO:0000313" key="1">
    <source>
        <dbReference type="EMBL" id="MFC6837051.1"/>
    </source>
</evidence>
<accession>A0ABD5U9P7</accession>
<dbReference type="AlphaFoldDB" id="A0ABD5U9P7"/>
<reference evidence="1 2" key="1">
    <citation type="journal article" date="2019" name="Int. J. Syst. Evol. Microbiol.">
        <title>The Global Catalogue of Microorganisms (GCM) 10K type strain sequencing project: providing services to taxonomists for standard genome sequencing and annotation.</title>
        <authorList>
            <consortium name="The Broad Institute Genomics Platform"/>
            <consortium name="The Broad Institute Genome Sequencing Center for Infectious Disease"/>
            <person name="Wu L."/>
            <person name="Ma J."/>
        </authorList>
    </citation>
    <scope>NUCLEOTIDE SEQUENCE [LARGE SCALE GENOMIC DNA]</scope>
    <source>
        <strain evidence="1 2">PSRA2</strain>
    </source>
</reference>
<evidence type="ECO:0008006" key="3">
    <source>
        <dbReference type="Google" id="ProtNLM"/>
    </source>
</evidence>
<dbReference type="RefSeq" id="WP_304448722.1">
    <property type="nucleotide sequence ID" value="NZ_JARRAH010000001.1"/>
</dbReference>
<comment type="caution">
    <text evidence="1">The sequence shown here is derived from an EMBL/GenBank/DDBJ whole genome shotgun (WGS) entry which is preliminary data.</text>
</comment>
<sequence length="130" mass="14169">MDVRDAVEADAARLAELTESPEDVMRNLVHDRTVRVSVEDDGDGIVGFVSFDAQAGTVYVTQLEGPPAACSCLLEEPLRFAENESMAVELLVAADDRSTRDAARDAAFEETGTGPRFEGTETVRYRWSPS</sequence>
<keyword evidence="2" id="KW-1185">Reference proteome</keyword>
<gene>
    <name evidence="1" type="ORF">ACFQHK_11100</name>
</gene>
<dbReference type="Proteomes" id="UP001596406">
    <property type="component" value="Unassembled WGS sequence"/>
</dbReference>
<dbReference type="EMBL" id="JBHSXM010000001">
    <property type="protein sequence ID" value="MFC6837051.1"/>
    <property type="molecule type" value="Genomic_DNA"/>
</dbReference>